<dbReference type="Proteomes" id="UP000663874">
    <property type="component" value="Unassembled WGS sequence"/>
</dbReference>
<gene>
    <name evidence="1" type="ORF">FNK824_LOCUS31269</name>
</gene>
<dbReference type="AlphaFoldDB" id="A0A819V4W5"/>
<organism evidence="1 2">
    <name type="scientific">Rotaria sordida</name>
    <dbReference type="NCBI Taxonomy" id="392033"/>
    <lineage>
        <taxon>Eukaryota</taxon>
        <taxon>Metazoa</taxon>
        <taxon>Spiralia</taxon>
        <taxon>Gnathifera</taxon>
        <taxon>Rotifera</taxon>
        <taxon>Eurotatoria</taxon>
        <taxon>Bdelloidea</taxon>
        <taxon>Philodinida</taxon>
        <taxon>Philodinidae</taxon>
        <taxon>Rotaria</taxon>
    </lineage>
</organism>
<evidence type="ECO:0000313" key="2">
    <source>
        <dbReference type="Proteomes" id="UP000663874"/>
    </source>
</evidence>
<dbReference type="EMBL" id="CAJOBE010010026">
    <property type="protein sequence ID" value="CAF4098365.1"/>
    <property type="molecule type" value="Genomic_DNA"/>
</dbReference>
<comment type="caution">
    <text evidence="1">The sequence shown here is derived from an EMBL/GenBank/DDBJ whole genome shotgun (WGS) entry which is preliminary data.</text>
</comment>
<reference evidence="1" key="1">
    <citation type="submission" date="2021-02" db="EMBL/GenBank/DDBJ databases">
        <authorList>
            <person name="Nowell W R."/>
        </authorList>
    </citation>
    <scope>NUCLEOTIDE SEQUENCE</scope>
</reference>
<name>A0A819V4W5_9BILA</name>
<feature type="non-terminal residue" evidence="1">
    <location>
        <position position="82"/>
    </location>
</feature>
<proteinExistence type="predicted"/>
<protein>
    <submittedName>
        <fullName evidence="1">Uncharacterized protein</fullName>
    </submittedName>
</protein>
<evidence type="ECO:0000313" key="1">
    <source>
        <dbReference type="EMBL" id="CAF4098365.1"/>
    </source>
</evidence>
<sequence>MLLSDRKIQNMQNFRLRPFLQLLKMFFSDSASKIEFESQPIISAFNPQASGTTQQDPQLANLAQTSLMSWLSTAVAAQQSTG</sequence>
<accession>A0A819V4W5</accession>